<feature type="domain" description="Response regulatory" evidence="2">
    <location>
        <begin position="3"/>
        <end position="114"/>
    </location>
</feature>
<dbReference type="InterPro" id="IPR001789">
    <property type="entry name" value="Sig_transdc_resp-reg_receiver"/>
</dbReference>
<dbReference type="Gene3D" id="3.40.50.2300">
    <property type="match status" value="1"/>
</dbReference>
<evidence type="ECO:0000313" key="5">
    <source>
        <dbReference type="Proteomes" id="UP000183200"/>
    </source>
</evidence>
<dbReference type="InterPro" id="IPR046947">
    <property type="entry name" value="LytR-like"/>
</dbReference>
<dbReference type="InterPro" id="IPR011006">
    <property type="entry name" value="CheY-like_superfamily"/>
</dbReference>
<evidence type="ECO:0000259" key="2">
    <source>
        <dbReference type="PROSITE" id="PS50110"/>
    </source>
</evidence>
<dbReference type="Pfam" id="PF00072">
    <property type="entry name" value="Response_reg"/>
    <property type="match status" value="1"/>
</dbReference>
<dbReference type="AlphaFoldDB" id="A0A1G9JA54"/>
<keyword evidence="4" id="KW-0238">DNA-binding</keyword>
<sequence length="243" mass="28016">MLRCLIVDDEPHAIEVIKNYSKKTPYLEIVASFNSALEALPYIEKEDIDLIFLDINMPTFTGLDFVKSFGNKTNIILTTAYSNYAVTAFDNDVIDYLLKPFPFERFLVATQKALNRLYKPIAEKAPPVEIKETEHQIFVKTDKGKIIKIDYNDIIYIEGLKNYISFYLTNKRRVISLLNMKTLEDRLPAQNFVRIHKSYLISINKIISMDGGRLYLEGAEEPIPIGNTFKALFIERLKGKFLS</sequence>
<evidence type="ECO:0000259" key="3">
    <source>
        <dbReference type="PROSITE" id="PS50930"/>
    </source>
</evidence>
<dbReference type="OrthoDB" id="9787344at2"/>
<keyword evidence="5" id="KW-1185">Reference proteome</keyword>
<feature type="modified residue" description="4-aspartylphosphate" evidence="1">
    <location>
        <position position="54"/>
    </location>
</feature>
<dbReference type="Gene3D" id="2.40.50.1020">
    <property type="entry name" value="LytTr DNA-binding domain"/>
    <property type="match status" value="1"/>
</dbReference>
<reference evidence="5" key="1">
    <citation type="submission" date="2016-10" db="EMBL/GenBank/DDBJ databases">
        <authorList>
            <person name="Varghese N."/>
            <person name="Submissions S."/>
        </authorList>
    </citation>
    <scope>NUCLEOTIDE SEQUENCE [LARGE SCALE GENOMIC DNA]</scope>
    <source>
        <strain evidence="5">DSM 19110</strain>
    </source>
</reference>
<name>A0A1G9JA54_9SPHI</name>
<organism evidence="4 5">
    <name type="scientific">Pedobacter steynii</name>
    <dbReference type="NCBI Taxonomy" id="430522"/>
    <lineage>
        <taxon>Bacteria</taxon>
        <taxon>Pseudomonadati</taxon>
        <taxon>Bacteroidota</taxon>
        <taxon>Sphingobacteriia</taxon>
        <taxon>Sphingobacteriales</taxon>
        <taxon>Sphingobacteriaceae</taxon>
        <taxon>Pedobacter</taxon>
    </lineage>
</organism>
<protein>
    <submittedName>
        <fullName evidence="4">DNA-binding response regulator, LytR/AlgR family</fullName>
    </submittedName>
</protein>
<feature type="domain" description="HTH LytTR-type" evidence="3">
    <location>
        <begin position="138"/>
        <end position="208"/>
    </location>
</feature>
<dbReference type="PANTHER" id="PTHR37299:SF1">
    <property type="entry name" value="STAGE 0 SPORULATION PROTEIN A HOMOLOG"/>
    <property type="match status" value="1"/>
</dbReference>
<evidence type="ECO:0000313" key="4">
    <source>
        <dbReference type="EMBL" id="SDL34358.1"/>
    </source>
</evidence>
<dbReference type="GO" id="GO:0000156">
    <property type="term" value="F:phosphorelay response regulator activity"/>
    <property type="evidence" value="ECO:0007669"/>
    <property type="project" value="InterPro"/>
</dbReference>
<dbReference type="SMART" id="SM00850">
    <property type="entry name" value="LytTR"/>
    <property type="match status" value="1"/>
</dbReference>
<dbReference type="SMART" id="SM00448">
    <property type="entry name" value="REC"/>
    <property type="match status" value="1"/>
</dbReference>
<dbReference type="InterPro" id="IPR007492">
    <property type="entry name" value="LytTR_DNA-bd_dom"/>
</dbReference>
<dbReference type="GO" id="GO:0003677">
    <property type="term" value="F:DNA binding"/>
    <property type="evidence" value="ECO:0007669"/>
    <property type="project" value="UniProtKB-KW"/>
</dbReference>
<keyword evidence="1" id="KW-0597">Phosphoprotein</keyword>
<dbReference type="Pfam" id="PF04397">
    <property type="entry name" value="LytTR"/>
    <property type="match status" value="1"/>
</dbReference>
<evidence type="ECO:0000256" key="1">
    <source>
        <dbReference type="PROSITE-ProRule" id="PRU00169"/>
    </source>
</evidence>
<dbReference type="RefSeq" id="WP_074604085.1">
    <property type="nucleotide sequence ID" value="NZ_FNGY01000001.1"/>
</dbReference>
<proteinExistence type="predicted"/>
<dbReference type="PROSITE" id="PS50930">
    <property type="entry name" value="HTH_LYTTR"/>
    <property type="match status" value="1"/>
</dbReference>
<dbReference type="PROSITE" id="PS50110">
    <property type="entry name" value="RESPONSE_REGULATORY"/>
    <property type="match status" value="1"/>
</dbReference>
<dbReference type="PANTHER" id="PTHR37299">
    <property type="entry name" value="TRANSCRIPTIONAL REGULATOR-RELATED"/>
    <property type="match status" value="1"/>
</dbReference>
<accession>A0A1G9JA54</accession>
<gene>
    <name evidence="4" type="ORF">SAMN05421820_101199</name>
</gene>
<dbReference type="EMBL" id="FNGY01000001">
    <property type="protein sequence ID" value="SDL34358.1"/>
    <property type="molecule type" value="Genomic_DNA"/>
</dbReference>
<dbReference type="SUPFAM" id="SSF52172">
    <property type="entry name" value="CheY-like"/>
    <property type="match status" value="1"/>
</dbReference>
<dbReference type="Proteomes" id="UP000183200">
    <property type="component" value="Unassembled WGS sequence"/>
</dbReference>